<keyword evidence="1" id="KW-1133">Transmembrane helix</keyword>
<dbReference type="PANTHER" id="PTHR35792">
    <property type="entry name" value="GENERAL STRESS PROTEIN"/>
    <property type="match status" value="1"/>
</dbReference>
<keyword evidence="3" id="KW-1185">Reference proteome</keyword>
<keyword evidence="1" id="KW-0472">Membrane</keyword>
<dbReference type="Pfam" id="PF12732">
    <property type="entry name" value="YtxH"/>
    <property type="match status" value="1"/>
</dbReference>
<dbReference type="Proteomes" id="UP000198984">
    <property type="component" value="Unassembled WGS sequence"/>
</dbReference>
<dbReference type="OrthoDB" id="676093at2"/>
<dbReference type="InterPro" id="IPR024623">
    <property type="entry name" value="YtxH"/>
</dbReference>
<feature type="transmembrane region" description="Helical" evidence="1">
    <location>
        <begin position="6"/>
        <end position="25"/>
    </location>
</feature>
<keyword evidence="1" id="KW-0812">Transmembrane</keyword>
<protein>
    <submittedName>
        <fullName evidence="2">Gas vesicle protein</fullName>
    </submittedName>
</protein>
<evidence type="ECO:0000313" key="3">
    <source>
        <dbReference type="Proteomes" id="UP000198984"/>
    </source>
</evidence>
<dbReference type="AlphaFoldDB" id="A0A1H7XZ46"/>
<dbReference type="STRING" id="573321.SAMN04488505_104258"/>
<evidence type="ECO:0000256" key="1">
    <source>
        <dbReference type="SAM" id="Phobius"/>
    </source>
</evidence>
<name>A0A1H7XZ46_9BACT</name>
<dbReference type="InterPro" id="IPR052928">
    <property type="entry name" value="Desiccation-related_membrane"/>
</dbReference>
<accession>A0A1H7XZ46</accession>
<reference evidence="2 3" key="1">
    <citation type="submission" date="2016-10" db="EMBL/GenBank/DDBJ databases">
        <authorList>
            <person name="de Groot N.N."/>
        </authorList>
    </citation>
    <scope>NUCLEOTIDE SEQUENCE [LARGE SCALE GENOMIC DNA]</scope>
    <source>
        <strain evidence="2 3">DSM 21039</strain>
    </source>
</reference>
<dbReference type="PANTHER" id="PTHR35792:SF1">
    <property type="entry name" value="SLL0268 PROTEIN"/>
    <property type="match status" value="1"/>
</dbReference>
<evidence type="ECO:0000313" key="2">
    <source>
        <dbReference type="EMBL" id="SEM39192.1"/>
    </source>
</evidence>
<sequence>MSTTKFLSGALAGLATGVLVGLLIAPDSGEETRKKIRYKTSNLRNKFGRIVGKGSKDLAELKKVFEHEVTGLKDDVRERILRLIDESRTSYDDFKSEVENS</sequence>
<organism evidence="2 3">
    <name type="scientific">Chitinophaga rupis</name>
    <dbReference type="NCBI Taxonomy" id="573321"/>
    <lineage>
        <taxon>Bacteria</taxon>
        <taxon>Pseudomonadati</taxon>
        <taxon>Bacteroidota</taxon>
        <taxon>Chitinophagia</taxon>
        <taxon>Chitinophagales</taxon>
        <taxon>Chitinophagaceae</taxon>
        <taxon>Chitinophaga</taxon>
    </lineage>
</organism>
<dbReference type="EMBL" id="FOBB01000004">
    <property type="protein sequence ID" value="SEM39192.1"/>
    <property type="molecule type" value="Genomic_DNA"/>
</dbReference>
<gene>
    <name evidence="2" type="ORF">SAMN04488505_104258</name>
</gene>
<dbReference type="RefSeq" id="WP_089914999.1">
    <property type="nucleotide sequence ID" value="NZ_FOBB01000004.1"/>
</dbReference>
<proteinExistence type="predicted"/>